<dbReference type="Gene3D" id="1.20.81.30">
    <property type="entry name" value="Type II secretion system (T2SS), domain F"/>
    <property type="match status" value="1"/>
</dbReference>
<evidence type="ECO:0000259" key="7">
    <source>
        <dbReference type="Pfam" id="PF00482"/>
    </source>
</evidence>
<comment type="subcellular location">
    <subcellularLocation>
        <location evidence="1">Cell membrane</location>
        <topology evidence="1">Multi-pass membrane protein</topology>
    </subcellularLocation>
</comment>
<keyword evidence="2" id="KW-1003">Cell membrane</keyword>
<evidence type="ECO:0000313" key="9">
    <source>
        <dbReference type="Proteomes" id="UP000790580"/>
    </source>
</evidence>
<evidence type="ECO:0000256" key="2">
    <source>
        <dbReference type="ARBA" id="ARBA00022475"/>
    </source>
</evidence>
<evidence type="ECO:0000256" key="3">
    <source>
        <dbReference type="ARBA" id="ARBA00022692"/>
    </source>
</evidence>
<keyword evidence="4 6" id="KW-1133">Transmembrane helix</keyword>
<reference evidence="8 9" key="1">
    <citation type="submission" date="2021-06" db="EMBL/GenBank/DDBJ databases">
        <title>Bacillus sp. RD4P76, an endophyte from a halophyte.</title>
        <authorList>
            <person name="Sun J.-Q."/>
        </authorList>
    </citation>
    <scope>NUCLEOTIDE SEQUENCE [LARGE SCALE GENOMIC DNA]</scope>
    <source>
        <strain evidence="8 9">JCM 17098</strain>
    </source>
</reference>
<dbReference type="InterPro" id="IPR018076">
    <property type="entry name" value="T2SS_GspF_dom"/>
</dbReference>
<gene>
    <name evidence="8" type="ORF">KS407_07645</name>
</gene>
<feature type="transmembrane region" description="Helical" evidence="6">
    <location>
        <begin position="281"/>
        <end position="307"/>
    </location>
</feature>
<feature type="transmembrane region" description="Helical" evidence="6">
    <location>
        <begin position="106"/>
        <end position="126"/>
    </location>
</feature>
<dbReference type="EMBL" id="JAHQCR010000034">
    <property type="protein sequence ID" value="MBU9721322.1"/>
    <property type="molecule type" value="Genomic_DNA"/>
</dbReference>
<dbReference type="Proteomes" id="UP000790580">
    <property type="component" value="Unassembled WGS sequence"/>
</dbReference>
<keyword evidence="5 6" id="KW-0472">Membrane</keyword>
<evidence type="ECO:0000256" key="5">
    <source>
        <dbReference type="ARBA" id="ARBA00023136"/>
    </source>
</evidence>
<sequence>MVLFSLWICSFIFFTSIGLLLLMRIYKNRIEIGKRIAPFLSTQKQQNLSDSKEVLENKSLYIRLFQPLVIKARQFVLGKMPKHKMNEIEKKLQAAGQPLRLGAGDFILLQMTLPVSIFLLFMILFAPTSEETVKIITLAGFVAVFVYGYMNYYLSAKSKQRTKLIEKGMPDFFDMLNVSIEAGMGLDSALKKVCSQMDSPLSKEFLSALEDMKLGKSRKEAFKELRDRVPSEFFKSVMSSLIQADQMGLGISKVLRTQTQRIREKQRFSAKEQAMKAPVKMLIPMVLFIFPTLFIVLLGPVVVNLVMQFL</sequence>
<dbReference type="PANTHER" id="PTHR35007">
    <property type="entry name" value="INTEGRAL MEMBRANE PROTEIN-RELATED"/>
    <property type="match status" value="1"/>
</dbReference>
<name>A0ABS6JRY3_9BACI</name>
<comment type="caution">
    <text evidence="8">The sequence shown here is derived from an EMBL/GenBank/DDBJ whole genome shotgun (WGS) entry which is preliminary data.</text>
</comment>
<keyword evidence="9" id="KW-1185">Reference proteome</keyword>
<evidence type="ECO:0000256" key="4">
    <source>
        <dbReference type="ARBA" id="ARBA00022989"/>
    </source>
</evidence>
<proteinExistence type="predicted"/>
<dbReference type="RefSeq" id="WP_088075514.1">
    <property type="nucleotide sequence ID" value="NZ_JAHQCR010000034.1"/>
</dbReference>
<keyword evidence="3 6" id="KW-0812">Transmembrane</keyword>
<feature type="domain" description="Type II secretion system protein GspF" evidence="7">
    <location>
        <begin position="172"/>
        <end position="298"/>
    </location>
</feature>
<accession>A0ABS6JRY3</accession>
<dbReference type="PANTHER" id="PTHR35007:SF2">
    <property type="entry name" value="PILUS ASSEMBLE PROTEIN"/>
    <property type="match status" value="1"/>
</dbReference>
<dbReference type="InterPro" id="IPR042094">
    <property type="entry name" value="T2SS_GspF_sf"/>
</dbReference>
<evidence type="ECO:0000313" key="8">
    <source>
        <dbReference type="EMBL" id="MBU9721322.1"/>
    </source>
</evidence>
<evidence type="ECO:0000256" key="1">
    <source>
        <dbReference type="ARBA" id="ARBA00004651"/>
    </source>
</evidence>
<feature type="transmembrane region" description="Helical" evidence="6">
    <location>
        <begin position="132"/>
        <end position="154"/>
    </location>
</feature>
<dbReference type="Pfam" id="PF00482">
    <property type="entry name" value="T2SSF"/>
    <property type="match status" value="1"/>
</dbReference>
<feature type="transmembrane region" description="Helical" evidence="6">
    <location>
        <begin position="6"/>
        <end position="26"/>
    </location>
</feature>
<evidence type="ECO:0000256" key="6">
    <source>
        <dbReference type="SAM" id="Phobius"/>
    </source>
</evidence>
<organism evidence="8 9">
    <name type="scientific">Evansella alkalicola</name>
    <dbReference type="NCBI Taxonomy" id="745819"/>
    <lineage>
        <taxon>Bacteria</taxon>
        <taxon>Bacillati</taxon>
        <taxon>Bacillota</taxon>
        <taxon>Bacilli</taxon>
        <taxon>Bacillales</taxon>
        <taxon>Bacillaceae</taxon>
        <taxon>Evansella</taxon>
    </lineage>
</organism>
<protein>
    <submittedName>
        <fullName evidence="8">Type II secretion system F family protein</fullName>
    </submittedName>
</protein>